<feature type="transmembrane region" description="Helical" evidence="5">
    <location>
        <begin position="21"/>
        <end position="45"/>
    </location>
</feature>
<evidence type="ECO:0000313" key="7">
    <source>
        <dbReference type="Proteomes" id="UP001331515"/>
    </source>
</evidence>
<feature type="transmembrane region" description="Helical" evidence="5">
    <location>
        <begin position="81"/>
        <end position="102"/>
    </location>
</feature>
<gene>
    <name evidence="6" type="ORF">CgunFtcFv8_017051</name>
</gene>
<keyword evidence="4 5" id="KW-0472">Membrane</keyword>
<evidence type="ECO:0000256" key="3">
    <source>
        <dbReference type="ARBA" id="ARBA00022989"/>
    </source>
</evidence>
<evidence type="ECO:0000256" key="2">
    <source>
        <dbReference type="ARBA" id="ARBA00022692"/>
    </source>
</evidence>
<dbReference type="PANTHER" id="PTHR12489">
    <property type="entry name" value="LIPOMA HMGIC FUSION PARTNER-LIKE PROTEIN"/>
    <property type="match status" value="1"/>
</dbReference>
<protein>
    <recommendedName>
        <fullName evidence="8">LHFPL tetraspan subfamily member 4b</fullName>
    </recommendedName>
</protein>
<dbReference type="InterPro" id="IPR019372">
    <property type="entry name" value="LHFPL"/>
</dbReference>
<evidence type="ECO:0000256" key="5">
    <source>
        <dbReference type="SAM" id="Phobius"/>
    </source>
</evidence>
<accession>A0AAN8CRR2</accession>
<dbReference type="AlphaFoldDB" id="A0AAN8CRR2"/>
<dbReference type="GO" id="GO:0007605">
    <property type="term" value="P:sensory perception of sound"/>
    <property type="evidence" value="ECO:0007669"/>
    <property type="project" value="TreeGrafter"/>
</dbReference>
<organism evidence="6 7">
    <name type="scientific">Champsocephalus gunnari</name>
    <name type="common">Mackerel icefish</name>
    <dbReference type="NCBI Taxonomy" id="52237"/>
    <lineage>
        <taxon>Eukaryota</taxon>
        <taxon>Metazoa</taxon>
        <taxon>Chordata</taxon>
        <taxon>Craniata</taxon>
        <taxon>Vertebrata</taxon>
        <taxon>Euteleostomi</taxon>
        <taxon>Actinopterygii</taxon>
        <taxon>Neopterygii</taxon>
        <taxon>Teleostei</taxon>
        <taxon>Neoteleostei</taxon>
        <taxon>Acanthomorphata</taxon>
        <taxon>Eupercaria</taxon>
        <taxon>Perciformes</taxon>
        <taxon>Notothenioidei</taxon>
        <taxon>Channichthyidae</taxon>
        <taxon>Champsocephalus</taxon>
    </lineage>
</organism>
<feature type="transmembrane region" description="Helical" evidence="5">
    <location>
        <begin position="114"/>
        <end position="133"/>
    </location>
</feature>
<name>A0AAN8CRR2_CHAGU</name>
<dbReference type="EMBL" id="JAURVH010001529">
    <property type="protein sequence ID" value="KAK5909046.1"/>
    <property type="molecule type" value="Genomic_DNA"/>
</dbReference>
<evidence type="ECO:0000256" key="4">
    <source>
        <dbReference type="ARBA" id="ARBA00023136"/>
    </source>
</evidence>
<dbReference type="GO" id="GO:0005886">
    <property type="term" value="C:plasma membrane"/>
    <property type="evidence" value="ECO:0007669"/>
    <property type="project" value="TreeGrafter"/>
</dbReference>
<proteinExistence type="predicted"/>
<sequence>MSGPPPLADLSRLYQTEFVRSVRAVGALWAVCALCSAVLQLVVLLQPAWVRSGGGARPAAPWGCSRGSVSSLSPLPSFQSVAVLVGVSLWAVWTSVLSLSLFRFCSAATVYKICGWLQLTSGFCMALACLLFPDSWESPEMRALCGDSVGSFSPGNCSVHWAYILALLGILDSAILATLAFVLANRQDALLPPDSKDVTTGLLMSA</sequence>
<dbReference type="PANTHER" id="PTHR12489:SF17">
    <property type="entry name" value="LHFPL TETRASPAN SUBFAMILY MEMBER 4B"/>
    <property type="match status" value="1"/>
</dbReference>
<keyword evidence="2 5" id="KW-0812">Transmembrane</keyword>
<keyword evidence="3 5" id="KW-1133">Transmembrane helix</keyword>
<evidence type="ECO:0008006" key="8">
    <source>
        <dbReference type="Google" id="ProtNLM"/>
    </source>
</evidence>
<evidence type="ECO:0000313" key="6">
    <source>
        <dbReference type="EMBL" id="KAK5909046.1"/>
    </source>
</evidence>
<comment type="subcellular location">
    <subcellularLocation>
        <location evidence="1">Membrane</location>
        <topology evidence="1">Multi-pass membrane protein</topology>
    </subcellularLocation>
</comment>
<feature type="transmembrane region" description="Helical" evidence="5">
    <location>
        <begin position="161"/>
        <end position="184"/>
    </location>
</feature>
<comment type="caution">
    <text evidence="6">The sequence shown here is derived from an EMBL/GenBank/DDBJ whole genome shotgun (WGS) entry which is preliminary data.</text>
</comment>
<dbReference type="Proteomes" id="UP001331515">
    <property type="component" value="Unassembled WGS sequence"/>
</dbReference>
<keyword evidence="7" id="KW-1185">Reference proteome</keyword>
<dbReference type="Pfam" id="PF10242">
    <property type="entry name" value="L_HMGIC_fpl"/>
    <property type="match status" value="1"/>
</dbReference>
<evidence type="ECO:0000256" key="1">
    <source>
        <dbReference type="ARBA" id="ARBA00004141"/>
    </source>
</evidence>
<reference evidence="6 7" key="1">
    <citation type="journal article" date="2023" name="Mol. Biol. Evol.">
        <title>Genomics of Secondarily Temperate Adaptation in the Only Non-Antarctic Icefish.</title>
        <authorList>
            <person name="Rivera-Colon A.G."/>
            <person name="Rayamajhi N."/>
            <person name="Minhas B.F."/>
            <person name="Madrigal G."/>
            <person name="Bilyk K.T."/>
            <person name="Yoon V."/>
            <person name="Hune M."/>
            <person name="Gregory S."/>
            <person name="Cheng C.H.C."/>
            <person name="Catchen J.M."/>
        </authorList>
    </citation>
    <scope>NUCLEOTIDE SEQUENCE [LARGE SCALE GENOMIC DNA]</scope>
    <source>
        <tissue evidence="6">White muscle</tissue>
    </source>
</reference>